<dbReference type="SUPFAM" id="SSF50729">
    <property type="entry name" value="PH domain-like"/>
    <property type="match status" value="1"/>
</dbReference>
<protein>
    <submittedName>
        <fullName evidence="4">RGS12</fullName>
    </submittedName>
</protein>
<dbReference type="GO" id="GO:0005096">
    <property type="term" value="F:GTPase activator activity"/>
    <property type="evidence" value="ECO:0007669"/>
    <property type="project" value="InterPro"/>
</dbReference>
<dbReference type="PROSITE" id="PS01179">
    <property type="entry name" value="PID"/>
    <property type="match status" value="1"/>
</dbReference>
<dbReference type="InterPro" id="IPR036034">
    <property type="entry name" value="PDZ_sf"/>
</dbReference>
<dbReference type="GO" id="GO:0005737">
    <property type="term" value="C:cytoplasm"/>
    <property type="evidence" value="ECO:0007669"/>
    <property type="project" value="TreeGrafter"/>
</dbReference>
<feature type="compositionally biased region" description="Polar residues" evidence="1">
    <location>
        <begin position="786"/>
        <end position="806"/>
    </location>
</feature>
<dbReference type="OrthoDB" id="196547at2759"/>
<dbReference type="Proteomes" id="UP000593567">
    <property type="component" value="Unassembled WGS sequence"/>
</dbReference>
<dbReference type="PROSITE" id="PS50106">
    <property type="entry name" value="PDZ"/>
    <property type="match status" value="1"/>
</dbReference>
<dbReference type="PANTHER" id="PTHR45945:SF3">
    <property type="entry name" value="REGULATOR OF G-PROTEIN SIGNALING LOCO"/>
    <property type="match status" value="1"/>
</dbReference>
<dbReference type="Pfam" id="PF00595">
    <property type="entry name" value="PDZ"/>
    <property type="match status" value="1"/>
</dbReference>
<feature type="compositionally biased region" description="Polar residues" evidence="1">
    <location>
        <begin position="447"/>
        <end position="456"/>
    </location>
</feature>
<dbReference type="SUPFAM" id="SSF50156">
    <property type="entry name" value="PDZ domain-like"/>
    <property type="match status" value="1"/>
</dbReference>
<dbReference type="CDD" id="cd13162">
    <property type="entry name" value="PTB_RGS12"/>
    <property type="match status" value="1"/>
</dbReference>
<dbReference type="GO" id="GO:0005634">
    <property type="term" value="C:nucleus"/>
    <property type="evidence" value="ECO:0007669"/>
    <property type="project" value="TreeGrafter"/>
</dbReference>
<dbReference type="InterPro" id="IPR046995">
    <property type="entry name" value="RGS10/12/14-like"/>
</dbReference>
<feature type="region of interest" description="Disordered" evidence="1">
    <location>
        <begin position="481"/>
        <end position="511"/>
    </location>
</feature>
<feature type="domain" description="PDZ" evidence="3">
    <location>
        <begin position="17"/>
        <end position="94"/>
    </location>
</feature>
<dbReference type="PANTHER" id="PTHR45945">
    <property type="entry name" value="REGULATOR OF G-PROTEIN SIGNALING LOCO"/>
    <property type="match status" value="1"/>
</dbReference>
<feature type="region of interest" description="Disordered" evidence="1">
    <location>
        <begin position="783"/>
        <end position="819"/>
    </location>
</feature>
<evidence type="ECO:0000259" key="3">
    <source>
        <dbReference type="PROSITE" id="PS50106"/>
    </source>
</evidence>
<feature type="compositionally biased region" description="Polar residues" evidence="1">
    <location>
        <begin position="696"/>
        <end position="705"/>
    </location>
</feature>
<evidence type="ECO:0000259" key="2">
    <source>
        <dbReference type="PROSITE" id="PS01179"/>
    </source>
</evidence>
<dbReference type="Gene3D" id="2.30.42.10">
    <property type="match status" value="1"/>
</dbReference>
<feature type="compositionally biased region" description="Polar residues" evidence="1">
    <location>
        <begin position="529"/>
        <end position="572"/>
    </location>
</feature>
<organism evidence="4 5">
    <name type="scientific">Bugula neritina</name>
    <name type="common">Brown bryozoan</name>
    <name type="synonym">Sertularia neritina</name>
    <dbReference type="NCBI Taxonomy" id="10212"/>
    <lineage>
        <taxon>Eukaryota</taxon>
        <taxon>Metazoa</taxon>
        <taxon>Spiralia</taxon>
        <taxon>Lophotrochozoa</taxon>
        <taxon>Bryozoa</taxon>
        <taxon>Gymnolaemata</taxon>
        <taxon>Cheilostomatida</taxon>
        <taxon>Flustrina</taxon>
        <taxon>Buguloidea</taxon>
        <taxon>Bugulidae</taxon>
        <taxon>Bugula</taxon>
    </lineage>
</organism>
<gene>
    <name evidence="4" type="ORF">EB796_003657</name>
</gene>
<dbReference type="Pfam" id="PF00640">
    <property type="entry name" value="PID"/>
    <property type="match status" value="1"/>
</dbReference>
<dbReference type="InterPro" id="IPR006020">
    <property type="entry name" value="PTB/PI_dom"/>
</dbReference>
<accession>A0A7J7KH79</accession>
<evidence type="ECO:0000313" key="5">
    <source>
        <dbReference type="Proteomes" id="UP000593567"/>
    </source>
</evidence>
<comment type="caution">
    <text evidence="4">The sequence shown here is derived from an EMBL/GenBank/DDBJ whole genome shotgun (WGS) entry which is preliminary data.</text>
</comment>
<dbReference type="GO" id="GO:0005886">
    <property type="term" value="C:plasma membrane"/>
    <property type="evidence" value="ECO:0007669"/>
    <property type="project" value="TreeGrafter"/>
</dbReference>
<feature type="region of interest" description="Disordered" evidence="1">
    <location>
        <begin position="848"/>
        <end position="936"/>
    </location>
</feature>
<feature type="compositionally biased region" description="Low complexity" evidence="1">
    <location>
        <begin position="848"/>
        <end position="866"/>
    </location>
</feature>
<dbReference type="InterPro" id="IPR011993">
    <property type="entry name" value="PH-like_dom_sf"/>
</dbReference>
<dbReference type="SMART" id="SM00462">
    <property type="entry name" value="PTB"/>
    <property type="match status" value="1"/>
</dbReference>
<feature type="compositionally biased region" description="Polar residues" evidence="1">
    <location>
        <begin position="150"/>
        <end position="160"/>
    </location>
</feature>
<dbReference type="SMART" id="SM00228">
    <property type="entry name" value="PDZ"/>
    <property type="match status" value="1"/>
</dbReference>
<dbReference type="GO" id="GO:0008277">
    <property type="term" value="P:regulation of G protein-coupled receptor signaling pathway"/>
    <property type="evidence" value="ECO:0007669"/>
    <property type="project" value="TreeGrafter"/>
</dbReference>
<feature type="domain" description="PID" evidence="2">
    <location>
        <begin position="269"/>
        <end position="378"/>
    </location>
</feature>
<feature type="compositionally biased region" description="Basic residues" evidence="1">
    <location>
        <begin position="140"/>
        <end position="149"/>
    </location>
</feature>
<proteinExistence type="predicted"/>
<feature type="compositionally biased region" description="Low complexity" evidence="1">
    <location>
        <begin position="684"/>
        <end position="693"/>
    </location>
</feature>
<evidence type="ECO:0000256" key="1">
    <source>
        <dbReference type="SAM" id="MobiDB-lite"/>
    </source>
</evidence>
<keyword evidence="5" id="KW-1185">Reference proteome</keyword>
<dbReference type="AlphaFoldDB" id="A0A7J7KH79"/>
<dbReference type="Gene3D" id="2.30.29.30">
    <property type="entry name" value="Pleckstrin-homology domain (PH domain)/Phosphotyrosine-binding domain (PTB)"/>
    <property type="match status" value="1"/>
</dbReference>
<evidence type="ECO:0000313" key="4">
    <source>
        <dbReference type="EMBL" id="KAF6038030.1"/>
    </source>
</evidence>
<feature type="compositionally biased region" description="Low complexity" evidence="1">
    <location>
        <begin position="879"/>
        <end position="902"/>
    </location>
</feature>
<sequence>MLSQKRRKKRQLHGLRTVELQRSKQGYGFTISGQQPCVLGNIIAGSPADLQGLKDGDHLVTVNGLAVSQLSHEKVVRVIGSCSGTLKVQIAEIGRTQAQYNDSDSSDEQYVKPRYSQRPRARSNSKTTHLPLEQLSQRKGTLHSHHLHNASKSTSLSVQPNPDPFPTIYNPVRPINGRSSDFGVVRQRLPLGSRLADSYSRGEGLPGYSASRSGGGQIVRSSSVPDVSAIDSQAMDLSKMLYPAMQPVVLSSSSTINADDDQPSLRVVVGYIGSIEMPQDSNLPTSRLQSIRSAVRRLRVEQKVHTLVLLEIRADGIKLINAMGAVIVHYPVSRLAMSGMYPDDKRFFGLVTVQEEEHLEGHVEDQAGTEISSSCHVFMVDPDFSRHNIHSPKAKMFGIHCTIDPNTHRCLEFPKSCSPILRTVAKLYRDKYGGIFNVPRRQERPATSDSDTNSDSGLGFHKDQEEPEAGADRVYVVDIHIPDNNSDSSASNSCERVPSPPPPVSSRTAASFSDTSVVSRSLITSYVPSLSASSPTRALNKQGSSVELNRKPPSQNIIQSQEMPSSSKSDSLGQHAAWNAASVTKPNSSLYAALQDSKAISATAVSSTAMDPRTVEQLRSNMQRLLAMRKENIRDTQSLSDTESVISDVRSRGSSGSRVSFNPRVAIATHNYPSALGAVGGRSSGSDSSSYRSSKPRITTQNSLHSGMLPPSRKQRVFSSALKAKPVPPPVAPKPSVKMQRVLNDFHHQEFHMTHQHQEAVYKKQQEEHTKTEAAVRSLTLDGRQSRVNPNNLMASRGASTLSSKLSPRAYPSAVPRSTKVVAGERSAFQRVIDESVTIPPPLNFYASRNYNDNNNNNNNSGASNSQPASESHQDYGISSNRTAGASAAAAANPARRTSRPIPARPVPAPRRISRAPYQETATPQVRSCSVPPPMSSQLQIGRELNVDDGLSIRSTSIQSLTVKVPEIACLVDSYFSL</sequence>
<feature type="region of interest" description="Disordered" evidence="1">
    <location>
        <begin position="674"/>
        <end position="715"/>
    </location>
</feature>
<feature type="compositionally biased region" description="Polar residues" evidence="1">
    <location>
        <begin position="124"/>
        <end position="139"/>
    </location>
</feature>
<reference evidence="4" key="1">
    <citation type="submission" date="2020-06" db="EMBL/GenBank/DDBJ databases">
        <title>Draft genome of Bugula neritina, a colonial animal packing powerful symbionts and potential medicines.</title>
        <authorList>
            <person name="Rayko M."/>
        </authorList>
    </citation>
    <scope>NUCLEOTIDE SEQUENCE [LARGE SCALE GENOMIC DNA]</scope>
    <source>
        <strain evidence="4">Kwan_BN1</strain>
    </source>
</reference>
<feature type="region of interest" description="Disordered" evidence="1">
    <location>
        <begin position="438"/>
        <end position="469"/>
    </location>
</feature>
<feature type="region of interest" description="Disordered" evidence="1">
    <location>
        <begin position="98"/>
        <end position="167"/>
    </location>
</feature>
<feature type="region of interest" description="Disordered" evidence="1">
    <location>
        <begin position="529"/>
        <end position="573"/>
    </location>
</feature>
<name>A0A7J7KH79_BUGNE</name>
<feature type="compositionally biased region" description="Low complexity" evidence="1">
    <location>
        <begin position="483"/>
        <end position="493"/>
    </location>
</feature>
<dbReference type="EMBL" id="VXIV02000480">
    <property type="protein sequence ID" value="KAF6038030.1"/>
    <property type="molecule type" value="Genomic_DNA"/>
</dbReference>
<dbReference type="InterPro" id="IPR001478">
    <property type="entry name" value="PDZ"/>
</dbReference>